<keyword evidence="9" id="KW-0496">Mitochondrion</keyword>
<dbReference type="InterPro" id="IPR013650">
    <property type="entry name" value="ATP-grasp_succ-CoA_synth-type"/>
</dbReference>
<proteinExistence type="inferred from homology"/>
<dbReference type="InterPro" id="IPR005809">
    <property type="entry name" value="Succ_CoA_ligase-like_bsu"/>
</dbReference>
<dbReference type="Pfam" id="PF08442">
    <property type="entry name" value="ATP-grasp_2"/>
    <property type="match status" value="2"/>
</dbReference>
<dbReference type="InterPro" id="IPR005811">
    <property type="entry name" value="SUCC_ACL_C"/>
</dbReference>
<dbReference type="Gene3D" id="3.30.470.20">
    <property type="entry name" value="ATP-grasp fold, B domain"/>
    <property type="match status" value="2"/>
</dbReference>
<comment type="similarity">
    <text evidence="9">Belongs to the succinate/malate CoA ligase beta subunit family.</text>
</comment>
<keyword evidence="7 9" id="KW-0460">Magnesium</keyword>
<dbReference type="GO" id="GO:0005739">
    <property type="term" value="C:mitochondrion"/>
    <property type="evidence" value="ECO:0007669"/>
    <property type="project" value="UniProtKB-SubCell"/>
</dbReference>
<dbReference type="PROSITE" id="PS01217">
    <property type="entry name" value="SUCCINYL_COA_LIG_3"/>
    <property type="match status" value="1"/>
</dbReference>
<evidence type="ECO:0000256" key="6">
    <source>
        <dbReference type="ARBA" id="ARBA00022840"/>
    </source>
</evidence>
<keyword evidence="8" id="KW-0809">Transit peptide</keyword>
<evidence type="ECO:0000256" key="4">
    <source>
        <dbReference type="ARBA" id="ARBA00022723"/>
    </source>
</evidence>
<reference evidence="11" key="1">
    <citation type="submission" date="2020-11" db="EMBL/GenBank/DDBJ databases">
        <authorList>
            <person name="Tran Van P."/>
        </authorList>
    </citation>
    <scope>NUCLEOTIDE SEQUENCE</scope>
</reference>
<evidence type="ECO:0000256" key="3">
    <source>
        <dbReference type="ARBA" id="ARBA00022598"/>
    </source>
</evidence>
<feature type="binding site" evidence="9">
    <location>
        <position position="423"/>
    </location>
    <ligand>
        <name>Mg(2+)</name>
        <dbReference type="ChEBI" id="CHEBI:18420"/>
    </ligand>
</feature>
<dbReference type="Gene3D" id="3.30.1490.20">
    <property type="entry name" value="ATP-grasp fold, A domain"/>
    <property type="match status" value="2"/>
</dbReference>
<dbReference type="InterPro" id="IPR016102">
    <property type="entry name" value="Succinyl-CoA_synth-like"/>
</dbReference>
<dbReference type="GO" id="GO:0006104">
    <property type="term" value="P:succinyl-CoA metabolic process"/>
    <property type="evidence" value="ECO:0007669"/>
    <property type="project" value="TreeGrafter"/>
</dbReference>
<keyword evidence="5 9" id="KW-0547">Nucleotide-binding</keyword>
<keyword evidence="4 9" id="KW-0479">Metal-binding</keyword>
<feature type="binding site" evidence="9">
    <location>
        <position position="486"/>
    </location>
    <ligand>
        <name>substrate</name>
        <note>ligand shared with subunit alpha</note>
    </ligand>
</feature>
<dbReference type="FunFam" id="3.40.50.261:FF:000001">
    <property type="entry name" value="Succinate--CoA ligase [ADP-forming] subunit beta"/>
    <property type="match status" value="1"/>
</dbReference>
<keyword evidence="6 9" id="KW-0067">ATP-binding</keyword>
<evidence type="ECO:0000259" key="10">
    <source>
        <dbReference type="PROSITE" id="PS50975"/>
    </source>
</evidence>
<dbReference type="InterPro" id="IPR013815">
    <property type="entry name" value="ATP_grasp_subdomain_1"/>
</dbReference>
<evidence type="ECO:0000313" key="11">
    <source>
        <dbReference type="EMBL" id="CAD7258384.1"/>
    </source>
</evidence>
<dbReference type="SUPFAM" id="SSF56059">
    <property type="entry name" value="Glutathione synthetase ATP-binding domain-like"/>
    <property type="match status" value="2"/>
</dbReference>
<dbReference type="GO" id="GO:0004775">
    <property type="term" value="F:succinate-CoA ligase (ADP-forming) activity"/>
    <property type="evidence" value="ECO:0007669"/>
    <property type="project" value="UniProtKB-UniRule"/>
</dbReference>
<dbReference type="PROSITE" id="PS50975">
    <property type="entry name" value="ATP_GRASP"/>
    <property type="match status" value="1"/>
</dbReference>
<dbReference type="AlphaFoldDB" id="A0A7R9AQA8"/>
<dbReference type="SUPFAM" id="SSF52210">
    <property type="entry name" value="Succinyl-CoA synthetase domains"/>
    <property type="match status" value="1"/>
</dbReference>
<organism evidence="11">
    <name type="scientific">Timema shepardi</name>
    <name type="common">Walking stick</name>
    <dbReference type="NCBI Taxonomy" id="629360"/>
    <lineage>
        <taxon>Eukaryota</taxon>
        <taxon>Metazoa</taxon>
        <taxon>Ecdysozoa</taxon>
        <taxon>Arthropoda</taxon>
        <taxon>Hexapoda</taxon>
        <taxon>Insecta</taxon>
        <taxon>Pterygota</taxon>
        <taxon>Neoptera</taxon>
        <taxon>Polyneoptera</taxon>
        <taxon>Phasmatodea</taxon>
        <taxon>Timematodea</taxon>
        <taxon>Timematoidea</taxon>
        <taxon>Timematidae</taxon>
        <taxon>Timema</taxon>
    </lineage>
</organism>
<evidence type="ECO:0000256" key="2">
    <source>
        <dbReference type="ARBA" id="ARBA00022532"/>
    </source>
</evidence>
<dbReference type="InterPro" id="IPR017866">
    <property type="entry name" value="Succ-CoA_synthase_bsu_CS"/>
</dbReference>
<dbReference type="EC" id="6.2.1.5" evidence="9"/>
<evidence type="ECO:0000256" key="9">
    <source>
        <dbReference type="HAMAP-Rule" id="MF_03219"/>
    </source>
</evidence>
<dbReference type="InterPro" id="IPR011761">
    <property type="entry name" value="ATP-grasp"/>
</dbReference>
<evidence type="ECO:0000256" key="8">
    <source>
        <dbReference type="ARBA" id="ARBA00022946"/>
    </source>
</evidence>
<feature type="binding site" evidence="9">
    <location>
        <begin position="543"/>
        <end position="545"/>
    </location>
    <ligand>
        <name>substrate</name>
        <note>ligand shared with subunit alpha</note>
    </ligand>
</feature>
<dbReference type="HAMAP" id="MF_00558">
    <property type="entry name" value="Succ_CoA_beta"/>
    <property type="match status" value="1"/>
</dbReference>
<dbReference type="PANTHER" id="PTHR11815:SF1">
    <property type="entry name" value="SUCCINATE--COA LIGASE [ADP-FORMING] SUBUNIT BETA, MITOCHONDRIAL"/>
    <property type="match status" value="1"/>
</dbReference>
<dbReference type="GO" id="GO:0005524">
    <property type="term" value="F:ATP binding"/>
    <property type="evidence" value="ECO:0007669"/>
    <property type="project" value="UniProtKB-UniRule"/>
</dbReference>
<comment type="subcellular location">
    <subcellularLocation>
        <location evidence="9">Mitochondrion</location>
    </subcellularLocation>
</comment>
<dbReference type="NCBIfam" id="NF001913">
    <property type="entry name" value="PRK00696.1"/>
    <property type="match status" value="1"/>
</dbReference>
<keyword evidence="3 9" id="KW-0436">Ligase</keyword>
<dbReference type="UniPathway" id="UPA00223">
    <property type="reaction ID" value="UER00999"/>
</dbReference>
<dbReference type="GO" id="GO:0042709">
    <property type="term" value="C:succinate-CoA ligase complex"/>
    <property type="evidence" value="ECO:0007669"/>
    <property type="project" value="TreeGrafter"/>
</dbReference>
<sequence>MNSPMASLVLTDSSQLTSDSQHLGIYLHFNRQKPLSDVPLLTRSEIFVLAAVLICTIITNRLVSCWLGFTTNSVSSATKKVVLRKLLHGSAQPGSALKGKYLDKLNDGLVFQLLAAAAPSVAHQQQRNLNVHEYISYTLLNEAGIPVPNFGVAKTKEEAGEIARKLNVKDIVLKAQVLAGGRGKGHFKNGLKGGVRMGPKCGRVDVASPEEAEELAAKMIGQLLVTKQTGEKVLSATQGVLPMSGNALILFRDDYRNKTISVRTWLRCNVGRSPAPFPPPSIDAPCGHSRPEEAESIAGQMIGQYLVTKQTGEEGRICCRVLVSERKDPKQEFYFSVMLERSFGGPVLIASSQGGINIEEVAAENPDAIIYEPIDISTGISKEQALKIADQVGLADKRDQTAEILLRLYNLFLAKDALLIEVNPYAEDSSDFCLDAKMRFDDNAEYRQQDLFKLRDWTQEDEKEVLAAKHNLNYVALDGDIGCLVNGAGLAMATMDIIKYHGGNPANFLDVGGGATAQQVKEAFKIITADPKVYAILVNIFGGIMRCDVIAEGIIAAAKELDLKLPIVCRLQGTNVDDAKVLIASSGLKILACDNLDEAARLAVKLSNIVSLARAAKLDVNFEIPL</sequence>
<feature type="binding site" evidence="9">
    <location>
        <position position="174"/>
    </location>
    <ligand>
        <name>ATP</name>
        <dbReference type="ChEBI" id="CHEBI:30616"/>
    </ligand>
</feature>
<evidence type="ECO:0000256" key="5">
    <source>
        <dbReference type="ARBA" id="ARBA00022741"/>
    </source>
</evidence>
<dbReference type="Pfam" id="PF00549">
    <property type="entry name" value="Ligase_CoA"/>
    <property type="match status" value="1"/>
</dbReference>
<comment type="cofactor">
    <cofactor evidence="9">
        <name>Mg(2+)</name>
        <dbReference type="ChEBI" id="CHEBI:18420"/>
    </cofactor>
    <text evidence="9">Binds 1 Mg(2+) ion per subunit.</text>
</comment>
<evidence type="ECO:0000256" key="7">
    <source>
        <dbReference type="ARBA" id="ARBA00022842"/>
    </source>
</evidence>
<evidence type="ECO:0000256" key="1">
    <source>
        <dbReference type="ARBA" id="ARBA00005064"/>
    </source>
</evidence>
<name>A0A7R9AQA8_TIMSH</name>
<comment type="catalytic activity">
    <reaction evidence="9">
        <text>succinate + ATP + CoA = succinyl-CoA + ADP + phosphate</text>
        <dbReference type="Rhea" id="RHEA:17661"/>
        <dbReference type="ChEBI" id="CHEBI:30031"/>
        <dbReference type="ChEBI" id="CHEBI:30616"/>
        <dbReference type="ChEBI" id="CHEBI:43474"/>
        <dbReference type="ChEBI" id="CHEBI:57287"/>
        <dbReference type="ChEBI" id="CHEBI:57292"/>
        <dbReference type="ChEBI" id="CHEBI:456216"/>
        <dbReference type="EC" id="6.2.1.5"/>
    </reaction>
</comment>
<feature type="binding site" evidence="9">
    <location>
        <position position="435"/>
    </location>
    <ligand>
        <name>Mg(2+)</name>
        <dbReference type="ChEBI" id="CHEBI:18420"/>
    </ligand>
</feature>
<dbReference type="PANTHER" id="PTHR11815">
    <property type="entry name" value="SUCCINYL-COA SYNTHETASE BETA CHAIN"/>
    <property type="match status" value="1"/>
</dbReference>
<keyword evidence="2 9" id="KW-0816">Tricarboxylic acid cycle</keyword>
<dbReference type="GO" id="GO:0000287">
    <property type="term" value="F:magnesium ion binding"/>
    <property type="evidence" value="ECO:0007669"/>
    <property type="project" value="UniProtKB-UniRule"/>
</dbReference>
<feature type="binding site" evidence="9">
    <location>
        <position position="332"/>
    </location>
    <ligand>
        <name>ATP</name>
        <dbReference type="ChEBI" id="CHEBI:30616"/>
    </ligand>
</feature>
<dbReference type="Gene3D" id="3.40.50.261">
    <property type="entry name" value="Succinyl-CoA synthetase domains"/>
    <property type="match status" value="1"/>
</dbReference>
<gene>
    <name evidence="11" type="ORF">TSIB3V08_LOCUS2621</name>
</gene>
<dbReference type="FunFam" id="3.30.470.20:FF:000002">
    <property type="entry name" value="Succinate--CoA ligase [ADP-forming] subunit beta"/>
    <property type="match status" value="1"/>
</dbReference>
<comment type="subunit">
    <text evidence="9">Heterodimer of an alpha and a beta subunit.</text>
</comment>
<feature type="domain" description="ATP-grasp" evidence="10">
    <location>
        <begin position="137"/>
        <end position="183"/>
    </location>
</feature>
<dbReference type="GO" id="GO:0006099">
    <property type="term" value="P:tricarboxylic acid cycle"/>
    <property type="evidence" value="ECO:0007669"/>
    <property type="project" value="UniProtKB-UniRule"/>
</dbReference>
<feature type="binding site" evidence="9">
    <location>
        <begin position="181"/>
        <end position="183"/>
    </location>
    <ligand>
        <name>ATP</name>
        <dbReference type="ChEBI" id="CHEBI:30616"/>
    </ligand>
</feature>
<dbReference type="EMBL" id="OC000810">
    <property type="protein sequence ID" value="CAD7258384.1"/>
    <property type="molecule type" value="Genomic_DNA"/>
</dbReference>
<accession>A0A7R9AQA8</accession>
<comment type="function">
    <text evidence="9">Succinyl-CoA synthetase functions in the citric acid cycle (TCA), coupling the hydrolysis of succinyl-CoA to the synthesis of ATP and thus represents the only step of substrate-level phosphorylation in the TCA. The beta subunit provides nucleotide specificity of the enzyme and binds the substrate succinate, while the binding sites for coenzyme A and phosphate are found in the alpha subunit.</text>
</comment>
<comment type="pathway">
    <text evidence="1 9">Carbohydrate metabolism; tricarboxylic acid cycle; succinate from succinyl-CoA (ligase route): step 1/1.</text>
</comment>
<protein>
    <recommendedName>
        <fullName evidence="9">Succinate--CoA ligase [ADP-forming] subunit beta, mitochondrial</fullName>
        <ecNumber evidence="9">6.2.1.5</ecNumber>
    </recommendedName>
    <alternativeName>
        <fullName evidence="9">Succinyl-CoA synthetase beta chain</fullName>
        <shortName evidence="9">SCS-beta</shortName>
    </alternativeName>
</protein>